<dbReference type="RefSeq" id="WP_404746542.1">
    <property type="nucleotide sequence ID" value="NZ_JBJDQH010000005.1"/>
</dbReference>
<reference evidence="1 2" key="1">
    <citation type="submission" date="2024-11" db="EMBL/GenBank/DDBJ databases">
        <title>The Natural Products Discovery Center: Release of the First 8490 Sequenced Strains for Exploring Actinobacteria Biosynthetic Diversity.</title>
        <authorList>
            <person name="Kalkreuter E."/>
            <person name="Kautsar S.A."/>
            <person name="Yang D."/>
            <person name="Bader C.D."/>
            <person name="Teijaro C.N."/>
            <person name="Fluegel L."/>
            <person name="Davis C.M."/>
            <person name="Simpson J.R."/>
            <person name="Lauterbach L."/>
            <person name="Steele A.D."/>
            <person name="Gui C."/>
            <person name="Meng S."/>
            <person name="Li G."/>
            <person name="Viehrig K."/>
            <person name="Ye F."/>
            <person name="Su P."/>
            <person name="Kiefer A.F."/>
            <person name="Nichols A."/>
            <person name="Cepeda A.J."/>
            <person name="Yan W."/>
            <person name="Fan B."/>
            <person name="Jiang Y."/>
            <person name="Adhikari A."/>
            <person name="Zheng C.-J."/>
            <person name="Schuster L."/>
            <person name="Cowan T.M."/>
            <person name="Smanski M.J."/>
            <person name="Chevrette M.G."/>
            <person name="De Carvalho L.P.S."/>
            <person name="Shen B."/>
        </authorList>
    </citation>
    <scope>NUCLEOTIDE SEQUENCE [LARGE SCALE GENOMIC DNA]</scope>
    <source>
        <strain evidence="1 2">NPDC020863</strain>
    </source>
</reference>
<gene>
    <name evidence="1" type="ORF">ACI2L5_17185</name>
</gene>
<accession>A0ABW8LNL8</accession>
<evidence type="ECO:0000313" key="2">
    <source>
        <dbReference type="Proteomes" id="UP001620295"/>
    </source>
</evidence>
<comment type="caution">
    <text evidence="1">The sequence shown here is derived from an EMBL/GenBank/DDBJ whole genome shotgun (WGS) entry which is preliminary data.</text>
</comment>
<protein>
    <submittedName>
        <fullName evidence="1">Plantaricin C family lantibiotic</fullName>
    </submittedName>
</protein>
<name>A0ABW8LNL8_9ACTN</name>
<dbReference type="Proteomes" id="UP001620295">
    <property type="component" value="Unassembled WGS sequence"/>
</dbReference>
<sequence>MREDFEGDVPLMEELAEQDLHDVAQNGGTISPIQMATFIHRVSMGLGAGGYGRVCTLSKECMPGCS</sequence>
<organism evidence="1 2">
    <name type="scientific">Streptomyces milbemycinicus</name>
    <dbReference type="NCBI Taxonomy" id="476552"/>
    <lineage>
        <taxon>Bacteria</taxon>
        <taxon>Bacillati</taxon>
        <taxon>Actinomycetota</taxon>
        <taxon>Actinomycetes</taxon>
        <taxon>Kitasatosporales</taxon>
        <taxon>Streptomycetaceae</taxon>
        <taxon>Streptomyces</taxon>
    </lineage>
</organism>
<proteinExistence type="predicted"/>
<keyword evidence="2" id="KW-1185">Reference proteome</keyword>
<dbReference type="NCBIfam" id="NF000539">
    <property type="entry name" value="plantaricin"/>
    <property type="match status" value="1"/>
</dbReference>
<dbReference type="EMBL" id="JBJDQH010000005">
    <property type="protein sequence ID" value="MFK4266655.1"/>
    <property type="molecule type" value="Genomic_DNA"/>
</dbReference>
<evidence type="ECO:0000313" key="1">
    <source>
        <dbReference type="EMBL" id="MFK4266655.1"/>
    </source>
</evidence>